<protein>
    <recommendedName>
        <fullName evidence="2">FAD dependent oxidoreductase domain-containing protein</fullName>
    </recommendedName>
</protein>
<feature type="domain" description="FAD dependent oxidoreductase" evidence="2">
    <location>
        <begin position="41"/>
        <end position="167"/>
    </location>
</feature>
<dbReference type="InterPro" id="IPR036188">
    <property type="entry name" value="FAD/NAD-bd_sf"/>
</dbReference>
<evidence type="ECO:0000313" key="3">
    <source>
        <dbReference type="EMBL" id="RDW68989.1"/>
    </source>
</evidence>
<evidence type="ECO:0000313" key="4">
    <source>
        <dbReference type="Proteomes" id="UP000256690"/>
    </source>
</evidence>
<comment type="caution">
    <text evidence="3">The sequence shown here is derived from an EMBL/GenBank/DDBJ whole genome shotgun (WGS) entry which is preliminary data.</text>
</comment>
<proteinExistence type="predicted"/>
<dbReference type="GO" id="GO:0005737">
    <property type="term" value="C:cytoplasm"/>
    <property type="evidence" value="ECO:0007669"/>
    <property type="project" value="TreeGrafter"/>
</dbReference>
<sequence length="191" mass="20602">MSDSDSSSPFPSSKSTTPFWRTTPHALDNHRSTPSLPQQCDIAIIGAGYAGASLAHHILELTSSNRPSVVILEGREACSGATGRNGGHLKPDPFNRIASLATQYGLAAASEVAEFEARQVDAVADLVRKEKIDCDLVVTQAVDVMLDDEYAANLKRGYDRLVEGGVEPTRQTRYFGPGEAETVRLVILFLD</sequence>
<feature type="region of interest" description="Disordered" evidence="1">
    <location>
        <begin position="1"/>
        <end position="34"/>
    </location>
</feature>
<dbReference type="SUPFAM" id="SSF51905">
    <property type="entry name" value="FAD/NAD(P)-binding domain"/>
    <property type="match status" value="1"/>
</dbReference>
<dbReference type="EMBL" id="PVWQ01000011">
    <property type="protein sequence ID" value="RDW68989.1"/>
    <property type="molecule type" value="Genomic_DNA"/>
</dbReference>
<dbReference type="OrthoDB" id="429143at2759"/>
<reference evidence="3 4" key="1">
    <citation type="journal article" date="2018" name="IMA Fungus">
        <title>IMA Genome-F 9: Draft genome sequence of Annulohypoxylon stygium, Aspergillus mulundensis, Berkeleyomyces basicola (syn. Thielaviopsis basicola), Ceratocystis smalleyi, two Cercospora beticola strains, Coleophoma cylindrospora, Fusarium fracticaudum, Phialophora cf. hyalina, and Morchella septimelata.</title>
        <authorList>
            <person name="Wingfield B.D."/>
            <person name="Bills G.F."/>
            <person name="Dong Y."/>
            <person name="Huang W."/>
            <person name="Nel W.J."/>
            <person name="Swalarsk-Parry B.S."/>
            <person name="Vaghefi N."/>
            <person name="Wilken P.M."/>
            <person name="An Z."/>
            <person name="de Beer Z.W."/>
            <person name="De Vos L."/>
            <person name="Chen L."/>
            <person name="Duong T.A."/>
            <person name="Gao Y."/>
            <person name="Hammerbacher A."/>
            <person name="Kikkert J.R."/>
            <person name="Li Y."/>
            <person name="Li H."/>
            <person name="Li K."/>
            <person name="Li Q."/>
            <person name="Liu X."/>
            <person name="Ma X."/>
            <person name="Naidoo K."/>
            <person name="Pethybridge S.J."/>
            <person name="Sun J."/>
            <person name="Steenkamp E.T."/>
            <person name="van der Nest M.A."/>
            <person name="van Wyk S."/>
            <person name="Wingfield M.J."/>
            <person name="Xiong C."/>
            <person name="Yue Q."/>
            <person name="Zhang X."/>
        </authorList>
    </citation>
    <scope>NUCLEOTIDE SEQUENCE [LARGE SCALE GENOMIC DNA]</scope>
    <source>
        <strain evidence="3 4">DSM 5745</strain>
    </source>
</reference>
<dbReference type="PANTHER" id="PTHR13847:SF279">
    <property type="entry name" value="FAD DEPENDENT OXIDOREDUCTASE DOMAIN-CONTAINING PROTEIN-RELATED"/>
    <property type="match status" value="1"/>
</dbReference>
<dbReference type="STRING" id="1810919.A0A3D8R4P0"/>
<feature type="compositionally biased region" description="Low complexity" evidence="1">
    <location>
        <begin position="1"/>
        <end position="19"/>
    </location>
</feature>
<dbReference type="RefSeq" id="XP_026600778.1">
    <property type="nucleotide sequence ID" value="XM_026750765.1"/>
</dbReference>
<dbReference type="GeneID" id="38119119"/>
<gene>
    <name evidence="3" type="ORF">DSM5745_08749</name>
</gene>
<keyword evidence="4" id="KW-1185">Reference proteome</keyword>
<organism evidence="3 4">
    <name type="scientific">Aspergillus mulundensis</name>
    <dbReference type="NCBI Taxonomy" id="1810919"/>
    <lineage>
        <taxon>Eukaryota</taxon>
        <taxon>Fungi</taxon>
        <taxon>Dikarya</taxon>
        <taxon>Ascomycota</taxon>
        <taxon>Pezizomycotina</taxon>
        <taxon>Eurotiomycetes</taxon>
        <taxon>Eurotiomycetidae</taxon>
        <taxon>Eurotiales</taxon>
        <taxon>Aspergillaceae</taxon>
        <taxon>Aspergillus</taxon>
        <taxon>Aspergillus subgen. Nidulantes</taxon>
    </lineage>
</organism>
<name>A0A3D8R4P0_9EURO</name>
<evidence type="ECO:0000256" key="1">
    <source>
        <dbReference type="SAM" id="MobiDB-lite"/>
    </source>
</evidence>
<dbReference type="InterPro" id="IPR006076">
    <property type="entry name" value="FAD-dep_OxRdtase"/>
</dbReference>
<dbReference type="AlphaFoldDB" id="A0A3D8R4P0"/>
<dbReference type="Proteomes" id="UP000256690">
    <property type="component" value="Unassembled WGS sequence"/>
</dbReference>
<dbReference type="PANTHER" id="PTHR13847">
    <property type="entry name" value="SARCOSINE DEHYDROGENASE-RELATED"/>
    <property type="match status" value="1"/>
</dbReference>
<evidence type="ECO:0000259" key="2">
    <source>
        <dbReference type="Pfam" id="PF01266"/>
    </source>
</evidence>
<dbReference type="Gene3D" id="3.50.50.60">
    <property type="entry name" value="FAD/NAD(P)-binding domain"/>
    <property type="match status" value="1"/>
</dbReference>
<accession>A0A3D8R4P0</accession>
<dbReference type="Pfam" id="PF01266">
    <property type="entry name" value="DAO"/>
    <property type="match status" value="1"/>
</dbReference>
<dbReference type="Gene3D" id="3.30.9.10">
    <property type="entry name" value="D-Amino Acid Oxidase, subunit A, domain 2"/>
    <property type="match status" value="1"/>
</dbReference>